<dbReference type="PANTHER" id="PTHR13199:SF11">
    <property type="entry name" value="PROTEIN ATOSSA"/>
    <property type="match status" value="1"/>
</dbReference>
<evidence type="ECO:0000256" key="1">
    <source>
        <dbReference type="SAM" id="MobiDB-lite"/>
    </source>
</evidence>
<feature type="region of interest" description="Disordered" evidence="1">
    <location>
        <begin position="411"/>
        <end position="498"/>
    </location>
</feature>
<dbReference type="EMBL" id="JAAABM010000003">
    <property type="protein sequence ID" value="KAF7679170.1"/>
    <property type="molecule type" value="Genomic_DNA"/>
</dbReference>
<feature type="compositionally biased region" description="Low complexity" evidence="1">
    <location>
        <begin position="975"/>
        <end position="987"/>
    </location>
</feature>
<reference evidence="3" key="2">
    <citation type="submission" date="2020-08" db="EMBL/GenBank/DDBJ databases">
        <title>Draft Genome Sequence of Cumin Blight Pathogen Alternaria burnsii.</title>
        <authorList>
            <person name="Feng Z."/>
        </authorList>
    </citation>
    <scope>NUCLEOTIDE SEQUENCE</scope>
    <source>
        <strain evidence="3">CBS107.38</strain>
    </source>
</reference>
<feature type="region of interest" description="Disordered" evidence="1">
    <location>
        <begin position="194"/>
        <end position="328"/>
    </location>
</feature>
<organism evidence="3 4">
    <name type="scientific">Alternaria burnsii</name>
    <dbReference type="NCBI Taxonomy" id="1187904"/>
    <lineage>
        <taxon>Eukaryota</taxon>
        <taxon>Fungi</taxon>
        <taxon>Dikarya</taxon>
        <taxon>Ascomycota</taxon>
        <taxon>Pezizomycotina</taxon>
        <taxon>Dothideomycetes</taxon>
        <taxon>Pleosporomycetidae</taxon>
        <taxon>Pleosporales</taxon>
        <taxon>Pleosporineae</taxon>
        <taxon>Pleosporaceae</taxon>
        <taxon>Alternaria</taxon>
        <taxon>Alternaria sect. Alternaria</taxon>
    </lineage>
</organism>
<dbReference type="InterPro" id="IPR001763">
    <property type="entry name" value="Rhodanese-like_dom"/>
</dbReference>
<dbReference type="SUPFAM" id="SSF52821">
    <property type="entry name" value="Rhodanese/Cell cycle control phosphatase"/>
    <property type="match status" value="1"/>
</dbReference>
<feature type="compositionally biased region" description="Basic and acidic residues" evidence="1">
    <location>
        <begin position="71"/>
        <end position="80"/>
    </location>
</feature>
<accession>A0A8H7B9L9</accession>
<dbReference type="Pfam" id="PF13889">
    <property type="entry name" value="Chromosome_seg"/>
    <property type="match status" value="1"/>
</dbReference>
<dbReference type="InterPro" id="IPR036873">
    <property type="entry name" value="Rhodanese-like_dom_sf"/>
</dbReference>
<name>A0A8H7B9L9_9PLEO</name>
<feature type="compositionally biased region" description="Polar residues" evidence="1">
    <location>
        <begin position="11"/>
        <end position="24"/>
    </location>
</feature>
<feature type="compositionally biased region" description="Basic and acidic residues" evidence="1">
    <location>
        <begin position="141"/>
        <end position="167"/>
    </location>
</feature>
<dbReference type="CDD" id="cd01519">
    <property type="entry name" value="RHOD_HSP67B2"/>
    <property type="match status" value="1"/>
</dbReference>
<keyword evidence="4" id="KW-1185">Reference proteome</keyword>
<dbReference type="SMART" id="SM01177">
    <property type="entry name" value="DUF4210"/>
    <property type="match status" value="1"/>
</dbReference>
<feature type="compositionally biased region" description="Polar residues" evidence="1">
    <location>
        <begin position="270"/>
        <end position="288"/>
    </location>
</feature>
<feature type="compositionally biased region" description="Pro residues" evidence="1">
    <location>
        <begin position="1001"/>
        <end position="1013"/>
    </location>
</feature>
<dbReference type="Proteomes" id="UP000596902">
    <property type="component" value="Unassembled WGS sequence"/>
</dbReference>
<feature type="compositionally biased region" description="Basic and acidic residues" evidence="1">
    <location>
        <begin position="48"/>
        <end position="59"/>
    </location>
</feature>
<dbReference type="InterPro" id="IPR025261">
    <property type="entry name" value="Atos-like_cons_dom"/>
</dbReference>
<feature type="region of interest" description="Disordered" evidence="1">
    <location>
        <begin position="725"/>
        <end position="765"/>
    </location>
</feature>
<feature type="compositionally biased region" description="Polar residues" evidence="1">
    <location>
        <begin position="115"/>
        <end position="127"/>
    </location>
</feature>
<feature type="region of interest" description="Disordered" evidence="1">
    <location>
        <begin position="613"/>
        <end position="649"/>
    </location>
</feature>
<protein>
    <recommendedName>
        <fullName evidence="2">Rhodanese domain-containing protein</fullName>
    </recommendedName>
</protein>
<feature type="compositionally biased region" description="Polar residues" evidence="1">
    <location>
        <begin position="634"/>
        <end position="648"/>
    </location>
</feature>
<feature type="compositionally biased region" description="Polar residues" evidence="1">
    <location>
        <begin position="237"/>
        <end position="247"/>
    </location>
</feature>
<feature type="compositionally biased region" description="Basic and acidic residues" evidence="1">
    <location>
        <begin position="725"/>
        <end position="736"/>
    </location>
</feature>
<dbReference type="GeneID" id="62201143"/>
<proteinExistence type="predicted"/>
<feature type="region of interest" description="Disordered" evidence="1">
    <location>
        <begin position="954"/>
        <end position="1013"/>
    </location>
</feature>
<feature type="compositionally biased region" description="Low complexity" evidence="1">
    <location>
        <begin position="210"/>
        <end position="231"/>
    </location>
</feature>
<sequence>MPIFHDPHDSPPTSSFLPQASVTGFQRADTSEFAVERSLESAMQSEPSKTDMSLDRDPESPSQTRKPFMFGRKEWIERIKRTNSPSWLQRQGGEVMTECDASTRPTSQDRPDTPLVSSTEPQTSRISTPEHLRDPAAVGLDIERPRSALHSGDFREKRAGATSENDHSSSGFLATSPVVPWNRSFPTSVFAPQHKDVSYPGSRIDDNRTAARARAISQSSQSPFSSFAFLPPTSPLVQQANNTDLDFSSTPSSRQGSRSPDRDHRRHTYSPASFGNYKPTQMARSATGTPAARHLRHSSSIPYQAHQPRRSMTFNQSEPHSHSQTPFLHARRPSFSSEASPLQHAPMVGSYEESILRGRMSTTPSRPLDFVAKIGVLGRGQCKSSLKCPPHVTVPFPAVFYSYNTGNGRISDNEPSPYVGHIDLENSLPPPDESSESGRRKRRHVVPAPDQDDLDFRINLGEEENGQGARGDLRRKEKKKRRSTSPKAPPGGSYRIPPQGQLQIVLKNPNKTAVKLFLVPYDLSDMEPGQKTFIRQRSYSAGPIIDMPASSRKNLGTDRPEAAISNSDDPNDRPILRYLIHLHICCPSKGRYYLYKSIRVVFANRVPDGKEKLRNEIQQPEPRYSTYKPMREATSLQKAQSTGSQLTTDRAFRRRSAGWPLSQSQQAYGQLDGLKQHTPLPPPAVKFTGGTTNSSASSGFSSPVPELQPIPFSLGRLAAIDSRPVSRDRMDVDPKSPFRTPITSPRAGVSSLNNRSDGTFEKLSKGDVGYGGNAFSPLGSPSGPPNAGLLSQRLRGLDVQRNEEDIAPNSPTANALKSRYVVVESAGRLQAIQAQKRWHSQAPNDLKQNKLYQFDDVLHILEAPSDSRLLIDVREPHEFEKDTIPTSINIPVTSQPDALLLDEEEFQDRFGFQKPPKGKEVVFFCKAGVRSSAAAGIARQAGYINIGEYRGSWLDWQKRGGPGTKSPSKPDGMGEPKAPTTETKPTARTGDSGEEDLGPQGQPPYPPGPIGRQ</sequence>
<dbReference type="Pfam" id="PF13915">
    <property type="entry name" value="DUF4210"/>
    <property type="match status" value="1"/>
</dbReference>
<dbReference type="RefSeq" id="XP_038789243.1">
    <property type="nucleotide sequence ID" value="XM_038927965.1"/>
</dbReference>
<feature type="domain" description="Rhodanese" evidence="2">
    <location>
        <begin position="864"/>
        <end position="965"/>
    </location>
</feature>
<dbReference type="InterPro" id="IPR051506">
    <property type="entry name" value="ATOS_Transcription_Regulators"/>
</dbReference>
<feature type="compositionally biased region" description="Low complexity" evidence="1">
    <location>
        <begin position="248"/>
        <end position="258"/>
    </location>
</feature>
<feature type="region of interest" description="Disordered" evidence="1">
    <location>
        <begin position="1"/>
        <end position="172"/>
    </location>
</feature>
<evidence type="ECO:0000313" key="3">
    <source>
        <dbReference type="EMBL" id="KAF7679170.1"/>
    </source>
</evidence>
<dbReference type="InterPro" id="IPR033473">
    <property type="entry name" value="Atos-like_C"/>
</dbReference>
<dbReference type="Pfam" id="PF00581">
    <property type="entry name" value="Rhodanese"/>
    <property type="match status" value="1"/>
</dbReference>
<feature type="compositionally biased region" description="Basic and acidic residues" evidence="1">
    <location>
        <begin position="194"/>
        <end position="209"/>
    </location>
</feature>
<dbReference type="Gene3D" id="3.40.250.10">
    <property type="entry name" value="Rhodanese-like domain"/>
    <property type="match status" value="1"/>
</dbReference>
<dbReference type="PROSITE" id="PS50206">
    <property type="entry name" value="RHODANESE_3"/>
    <property type="match status" value="1"/>
</dbReference>
<feature type="compositionally biased region" description="Polar residues" evidence="1">
    <location>
        <begin position="310"/>
        <end position="326"/>
    </location>
</feature>
<dbReference type="AlphaFoldDB" id="A0A8H7B9L9"/>
<gene>
    <name evidence="3" type="ORF">GT037_002918</name>
</gene>
<reference evidence="3" key="1">
    <citation type="submission" date="2020-01" db="EMBL/GenBank/DDBJ databases">
        <authorList>
            <person name="Feng Z.H.Z."/>
        </authorList>
    </citation>
    <scope>NUCLEOTIDE SEQUENCE</scope>
    <source>
        <strain evidence="3">CBS107.38</strain>
    </source>
</reference>
<evidence type="ECO:0000259" key="2">
    <source>
        <dbReference type="PROSITE" id="PS50206"/>
    </source>
</evidence>
<dbReference type="PANTHER" id="PTHR13199">
    <property type="entry name" value="GH03947P"/>
    <property type="match status" value="1"/>
</dbReference>
<dbReference type="SMART" id="SM00450">
    <property type="entry name" value="RHOD"/>
    <property type="match status" value="1"/>
</dbReference>
<evidence type="ECO:0000313" key="4">
    <source>
        <dbReference type="Proteomes" id="UP000596902"/>
    </source>
</evidence>
<feature type="region of interest" description="Disordered" evidence="1">
    <location>
        <begin position="544"/>
        <end position="568"/>
    </location>
</feature>
<comment type="caution">
    <text evidence="3">The sequence shown here is derived from an EMBL/GenBank/DDBJ whole genome shotgun (WGS) entry which is preliminary data.</text>
</comment>